<evidence type="ECO:0000313" key="2">
    <source>
        <dbReference type="Proteomes" id="UP000479293"/>
    </source>
</evidence>
<dbReference type="AlphaFoldDB" id="A0A7C9FSM5"/>
<reference evidence="1 2" key="1">
    <citation type="submission" date="2019-10" db="EMBL/GenBank/DDBJ databases">
        <title>Draft Genome Sequence of Cytophagaceae sp. SJW1-29.</title>
        <authorList>
            <person name="Choi A."/>
        </authorList>
    </citation>
    <scope>NUCLEOTIDE SEQUENCE [LARGE SCALE GENOMIC DNA]</scope>
    <source>
        <strain evidence="1 2">SJW1-29</strain>
    </source>
</reference>
<keyword evidence="2" id="KW-1185">Reference proteome</keyword>
<evidence type="ECO:0000313" key="1">
    <source>
        <dbReference type="EMBL" id="MPR35412.1"/>
    </source>
</evidence>
<gene>
    <name evidence="1" type="ORF">GBK04_19160</name>
</gene>
<dbReference type="EMBL" id="WHLY01000002">
    <property type="protein sequence ID" value="MPR35412.1"/>
    <property type="molecule type" value="Genomic_DNA"/>
</dbReference>
<accession>A0A7C9FSM5</accession>
<proteinExistence type="predicted"/>
<sequence>MQVVLISKYFVPDRSVDAVSVSHLISALIARDPHIEIHIVTTNHNYKNEPEKVKAATSLETLFKVHRVNSLYGGNNKYLLLIGAVTDGLRLVLKARRLQIPNVISLTNPPLITFWCAMLLRRRNWLYWTFDLYPDALKASHILSGKSLFYRLIESFVYNAPPSTLISLGKKQYAYLTDKYEKEVPWICLPCGILPENSQTNKEPPDWFVQGKYYVGYLGNIGKAHSKDFIIEFVKNFPALEGYTLVLAVYGEHRLEIENFVKKSNFDNVVLVGKVERQHLHLIDIHLVSLLEEWTHISVPSKAVSAVCVGSALIFYGSRHSDTWDMFKECSFFVDRTTDLASLLSSILPREVEEKKSKARKIAMHLIHQQESAYDQILASLKM</sequence>
<dbReference type="SUPFAM" id="SSF53756">
    <property type="entry name" value="UDP-Glycosyltransferase/glycogen phosphorylase"/>
    <property type="match status" value="1"/>
</dbReference>
<comment type="caution">
    <text evidence="1">The sequence shown here is derived from an EMBL/GenBank/DDBJ whole genome shotgun (WGS) entry which is preliminary data.</text>
</comment>
<dbReference type="Proteomes" id="UP000479293">
    <property type="component" value="Unassembled WGS sequence"/>
</dbReference>
<evidence type="ECO:0008006" key="3">
    <source>
        <dbReference type="Google" id="ProtNLM"/>
    </source>
</evidence>
<name>A0A7C9FSM5_9BACT</name>
<dbReference type="RefSeq" id="WP_152762438.1">
    <property type="nucleotide sequence ID" value="NZ_WHLY01000002.1"/>
</dbReference>
<dbReference type="Gene3D" id="3.40.50.2000">
    <property type="entry name" value="Glycogen Phosphorylase B"/>
    <property type="match status" value="2"/>
</dbReference>
<organism evidence="1 2">
    <name type="scientific">Salmonirosea aquatica</name>
    <dbReference type="NCBI Taxonomy" id="2654236"/>
    <lineage>
        <taxon>Bacteria</taxon>
        <taxon>Pseudomonadati</taxon>
        <taxon>Bacteroidota</taxon>
        <taxon>Cytophagia</taxon>
        <taxon>Cytophagales</taxon>
        <taxon>Spirosomataceae</taxon>
        <taxon>Salmonirosea</taxon>
    </lineage>
</organism>
<protein>
    <recommendedName>
        <fullName evidence="3">Glycosyltransferase</fullName>
    </recommendedName>
</protein>